<protein>
    <submittedName>
        <fullName evidence="3">Dihydrodipicolinate synthase family protein</fullName>
    </submittedName>
</protein>
<dbReference type="PANTHER" id="PTHR12128">
    <property type="entry name" value="DIHYDRODIPICOLINATE SYNTHASE"/>
    <property type="match status" value="1"/>
</dbReference>
<evidence type="ECO:0000313" key="3">
    <source>
        <dbReference type="EMBL" id="RRB00871.1"/>
    </source>
</evidence>
<dbReference type="InterPro" id="IPR002220">
    <property type="entry name" value="DapA-like"/>
</dbReference>
<proteinExistence type="inferred from homology"/>
<dbReference type="OrthoDB" id="9796205at2"/>
<dbReference type="GO" id="GO:0008840">
    <property type="term" value="F:4-hydroxy-tetrahydrodipicolinate synthase activity"/>
    <property type="evidence" value="ECO:0007669"/>
    <property type="project" value="TreeGrafter"/>
</dbReference>
<dbReference type="AlphaFoldDB" id="A0A3P1BIG3"/>
<comment type="similarity">
    <text evidence="1">Belongs to the DapA family.</text>
</comment>
<keyword evidence="2" id="KW-0456">Lyase</keyword>
<name>A0A3P1BIG3_9BACT</name>
<dbReference type="SUPFAM" id="SSF51569">
    <property type="entry name" value="Aldolase"/>
    <property type="match status" value="1"/>
</dbReference>
<dbReference type="PANTHER" id="PTHR12128:SF66">
    <property type="entry name" value="4-HYDROXY-2-OXOGLUTARATE ALDOLASE, MITOCHONDRIAL"/>
    <property type="match status" value="1"/>
</dbReference>
<evidence type="ECO:0000313" key="4">
    <source>
        <dbReference type="Proteomes" id="UP000271925"/>
    </source>
</evidence>
<dbReference type="Proteomes" id="UP000271925">
    <property type="component" value="Unassembled WGS sequence"/>
</dbReference>
<sequence length="360" mass="39825">MNPLNPLSRRKFLEKVTPSTLAVLAGAHLLPAVTATAKTGQSAFSQPLKQEEKKFVPVMITPFKTGSAIEYDHLSRLIDFYLAAGAKGFFANCLSSEMYFLTDQERIDLTRHVVKHVNGKVPVVSTGSFGDTMDAKVSFAKKIHDTGVDGVILISSHFAEKSESDAVLLANFEQFLAQTGNMKVGTYECPNPYKRLISPEVFKALVSNKRFIYHKDTSEDIKNIETKLAIARGTQLEFYNAHSASAAASLQKGGRGMSPISGNFYPEIHSWLCKYANDKSKAADVQWIQEEIARTEPIISVAYPLSSKYFLKKRGVPLELVCRSKAKSISAEQQQILDNTYTVFLGWCDRLGIKAAQGKI</sequence>
<dbReference type="Pfam" id="PF00701">
    <property type="entry name" value="DHDPS"/>
    <property type="match status" value="1"/>
</dbReference>
<dbReference type="InterPro" id="IPR006311">
    <property type="entry name" value="TAT_signal"/>
</dbReference>
<dbReference type="PROSITE" id="PS51318">
    <property type="entry name" value="TAT"/>
    <property type="match status" value="1"/>
</dbReference>
<comment type="caution">
    <text evidence="3">The sequence shown here is derived from an EMBL/GenBank/DDBJ whole genome shotgun (WGS) entry which is preliminary data.</text>
</comment>
<evidence type="ECO:0000256" key="2">
    <source>
        <dbReference type="ARBA" id="ARBA00023239"/>
    </source>
</evidence>
<organism evidence="3 4">
    <name type="scientific">Larkinella rosea</name>
    <dbReference type="NCBI Taxonomy" id="2025312"/>
    <lineage>
        <taxon>Bacteria</taxon>
        <taxon>Pseudomonadati</taxon>
        <taxon>Bacteroidota</taxon>
        <taxon>Cytophagia</taxon>
        <taxon>Cytophagales</taxon>
        <taxon>Spirosomataceae</taxon>
        <taxon>Larkinella</taxon>
    </lineage>
</organism>
<dbReference type="InterPro" id="IPR013785">
    <property type="entry name" value="Aldolase_TIM"/>
</dbReference>
<dbReference type="Gene3D" id="3.20.20.70">
    <property type="entry name" value="Aldolase class I"/>
    <property type="match status" value="1"/>
</dbReference>
<reference evidence="3 4" key="1">
    <citation type="submission" date="2018-11" db="EMBL/GenBank/DDBJ databases">
        <authorList>
            <person name="Zhou Z."/>
            <person name="Wang G."/>
        </authorList>
    </citation>
    <scope>NUCLEOTIDE SEQUENCE [LARGE SCALE GENOMIC DNA]</scope>
    <source>
        <strain evidence="3 4">KCTC52004</strain>
    </source>
</reference>
<gene>
    <name evidence="3" type="ORF">EHT25_22020</name>
</gene>
<dbReference type="RefSeq" id="WP_124877336.1">
    <property type="nucleotide sequence ID" value="NZ_RQJO01000010.1"/>
</dbReference>
<dbReference type="SMART" id="SM01130">
    <property type="entry name" value="DHDPS"/>
    <property type="match status" value="1"/>
</dbReference>
<keyword evidence="4" id="KW-1185">Reference proteome</keyword>
<evidence type="ECO:0000256" key="1">
    <source>
        <dbReference type="ARBA" id="ARBA00007592"/>
    </source>
</evidence>
<dbReference type="CDD" id="cd00408">
    <property type="entry name" value="DHDPS-like"/>
    <property type="match status" value="1"/>
</dbReference>
<accession>A0A3P1BIG3</accession>
<dbReference type="EMBL" id="RQJO01000010">
    <property type="protein sequence ID" value="RRB00871.1"/>
    <property type="molecule type" value="Genomic_DNA"/>
</dbReference>